<accession>A0AAI8J084</accession>
<dbReference type="AlphaFoldDB" id="A0AAI8J084"/>
<dbReference type="Proteomes" id="UP000245649">
    <property type="component" value="Chromosome"/>
</dbReference>
<evidence type="ECO:0000313" key="1">
    <source>
        <dbReference type="EMBL" id="AWL65488.1"/>
    </source>
</evidence>
<proteinExistence type="predicted"/>
<name>A0AAI8J084_9ENTR</name>
<sequence length="81" mass="8494">MRRAVNAARGGLNALAGCVVKLNTHGGGAHAQNSCHLSLGLCGCLEISTMLQLCATLLIEACDESREMADLLKIVPKIAEF</sequence>
<dbReference type="EMBL" id="CP029432">
    <property type="protein sequence ID" value="AWL65488.1"/>
    <property type="molecule type" value="Genomic_DNA"/>
</dbReference>
<reference evidence="1 2" key="1">
    <citation type="submission" date="2018-05" db="EMBL/GenBank/DDBJ databases">
        <title>Klebsiella quasipneumonaiae provides a window into carbapenemase gene transfer, plasmid rearrangements and nosocomial acquisition from the hospital environment.</title>
        <authorList>
            <person name="Mathers A.J."/>
            <person name="Vegesana K."/>
            <person name="Stoesser N."/>
            <person name="Crook D."/>
            <person name="Vaughan A."/>
            <person name="Barry K."/>
            <person name="Parikh H."/>
            <person name="Sebra R."/>
            <person name="Kotay S."/>
            <person name="Walker A.S."/>
            <person name="Sheppard A.E."/>
        </authorList>
    </citation>
    <scope>NUCLEOTIDE SEQUENCE [LARGE SCALE GENOMIC DNA]</scope>
    <source>
        <strain evidence="1 2">CAV2018</strain>
    </source>
</reference>
<protein>
    <submittedName>
        <fullName evidence="1">Uncharacterized protein</fullName>
    </submittedName>
</protein>
<evidence type="ECO:0000313" key="2">
    <source>
        <dbReference type="Proteomes" id="UP000245649"/>
    </source>
</evidence>
<organism evidence="1 2">
    <name type="scientific">Klebsiella quasipneumoniae</name>
    <dbReference type="NCBI Taxonomy" id="1463165"/>
    <lineage>
        <taxon>Bacteria</taxon>
        <taxon>Pseudomonadati</taxon>
        <taxon>Pseudomonadota</taxon>
        <taxon>Gammaproteobacteria</taxon>
        <taxon>Enterobacterales</taxon>
        <taxon>Enterobacteriaceae</taxon>
        <taxon>Klebsiella/Raoultella group</taxon>
        <taxon>Klebsiella</taxon>
        <taxon>Klebsiella pneumoniae complex</taxon>
    </lineage>
</organism>
<gene>
    <name evidence="1" type="ORF">DKC00_28965</name>
</gene>